<feature type="domain" description="Beta-galactosidase 1-like first all-beta" evidence="5">
    <location>
        <begin position="361"/>
        <end position="414"/>
    </location>
</feature>
<dbReference type="SUPFAM" id="SSF51445">
    <property type="entry name" value="(Trans)glycosidases"/>
    <property type="match status" value="1"/>
</dbReference>
<keyword evidence="7" id="KW-1185">Reference proteome</keyword>
<proteinExistence type="inferred from homology"/>
<dbReference type="InterPro" id="IPR008979">
    <property type="entry name" value="Galactose-bd-like_sf"/>
</dbReference>
<dbReference type="Pfam" id="PF01301">
    <property type="entry name" value="Glyco_hydro_35"/>
    <property type="match status" value="1"/>
</dbReference>
<dbReference type="OMA" id="LYMFHEG"/>
<protein>
    <submittedName>
        <fullName evidence="6">Si:dkey-224e22.2</fullName>
    </submittedName>
</protein>
<evidence type="ECO:0000313" key="7">
    <source>
        <dbReference type="Proteomes" id="UP000472277"/>
    </source>
</evidence>
<dbReference type="InterPro" id="IPR019801">
    <property type="entry name" value="Glyco_hydro_35_CS"/>
</dbReference>
<feature type="domain" description="Glycoside hydrolase 35 catalytic" evidence="4">
    <location>
        <begin position="13"/>
        <end position="314"/>
    </location>
</feature>
<dbReference type="PROSITE" id="PS01182">
    <property type="entry name" value="GLYCOSYL_HYDROL_F35"/>
    <property type="match status" value="1"/>
</dbReference>
<dbReference type="GO" id="GO:0004553">
    <property type="term" value="F:hydrolase activity, hydrolyzing O-glycosyl compounds"/>
    <property type="evidence" value="ECO:0007669"/>
    <property type="project" value="InterPro"/>
</dbReference>
<dbReference type="InterPro" id="IPR031330">
    <property type="entry name" value="Gly_Hdrlase_35_cat"/>
</dbReference>
<evidence type="ECO:0000256" key="1">
    <source>
        <dbReference type="ARBA" id="ARBA00009809"/>
    </source>
</evidence>
<evidence type="ECO:0000313" key="6">
    <source>
        <dbReference type="Ensembl" id="ENSSTUP00000075780.1"/>
    </source>
</evidence>
<reference evidence="6" key="1">
    <citation type="submission" date="2025-08" db="UniProtKB">
        <authorList>
            <consortium name="Ensembl"/>
        </authorList>
    </citation>
    <scope>IDENTIFICATION</scope>
</reference>
<dbReference type="GeneTree" id="ENSGT00950000182942"/>
<organism evidence="6 7">
    <name type="scientific">Salmo trutta</name>
    <name type="common">Brown trout</name>
    <dbReference type="NCBI Taxonomy" id="8032"/>
    <lineage>
        <taxon>Eukaryota</taxon>
        <taxon>Metazoa</taxon>
        <taxon>Chordata</taxon>
        <taxon>Craniata</taxon>
        <taxon>Vertebrata</taxon>
        <taxon>Euteleostomi</taxon>
        <taxon>Actinopterygii</taxon>
        <taxon>Neopterygii</taxon>
        <taxon>Teleostei</taxon>
        <taxon>Protacanthopterygii</taxon>
        <taxon>Salmoniformes</taxon>
        <taxon>Salmonidae</taxon>
        <taxon>Salmoninae</taxon>
        <taxon>Salmo</taxon>
    </lineage>
</organism>
<dbReference type="Gene3D" id="2.60.120.260">
    <property type="entry name" value="Galactose-binding domain-like"/>
    <property type="match status" value="3"/>
</dbReference>
<dbReference type="InterPro" id="IPR017853">
    <property type="entry name" value="GH"/>
</dbReference>
<evidence type="ECO:0000259" key="4">
    <source>
        <dbReference type="Pfam" id="PF01301"/>
    </source>
</evidence>
<dbReference type="InParanoid" id="A0A674BWL5"/>
<dbReference type="Ensembl" id="ENSSTUT00000080548.1">
    <property type="protein sequence ID" value="ENSSTUP00000075780.1"/>
    <property type="gene ID" value="ENSSTUG00000033253.1"/>
</dbReference>
<dbReference type="PRINTS" id="PR00742">
    <property type="entry name" value="GLHYDRLASE35"/>
</dbReference>
<dbReference type="PANTHER" id="PTHR23421">
    <property type="entry name" value="BETA-GALACTOSIDASE RELATED"/>
    <property type="match status" value="1"/>
</dbReference>
<dbReference type="InterPro" id="IPR048912">
    <property type="entry name" value="BetaGal1-like_ABD1"/>
</dbReference>
<sequence length="487" mass="55237">MSQKEGLRANSFQFTLEGEPFHILGGSIHYFRVPRAYWEDRLLKMRACGILRMTALSFRYVPWNLHEQKRGVLKAYTSLAAELGLWFILRAGPYICAEWDLGGMPSWLLCDPDMKLRTTYPDFTEAVDSFFDQLIPRVAPYQYSKGGPIIAVQVENEYGSYAKDVEYMPYIKEALLSRGIEELLLTSDNQDGLKHGGVNGGIVLTGQTDRQLHYSRKSKMVMEYWSGWFDLWGDLHHVFAAEDMVAIVTEILKQVASINLYMFHEGTKFGFMNRAFAIATPMPNGIIFSDYDAPLSEAGDYTTKYTLLRNVLSRYHSECRREGLFFVSLSKTTISSGGLLNSRNNVRDRALVIRPIVSTSFMHFPLKGERTLSLLVENSGRVNCGRLLDQQRKGLVGDIEWNNTPLRGFIIHSLDMKPGFVNRLSAASQWNFPGFFQGMLYVGGHPRDTFIRLPGWSKGVVFINWAGSLTPLVHRSPANPLPPWTLA</sequence>
<name>A0A674BWL5_SALTR</name>
<evidence type="ECO:0000256" key="3">
    <source>
        <dbReference type="ARBA" id="ARBA00023295"/>
    </source>
</evidence>
<evidence type="ECO:0000259" key="5">
    <source>
        <dbReference type="Pfam" id="PF21317"/>
    </source>
</evidence>
<accession>A0A674BWL5</accession>
<dbReference type="GO" id="GO:0005975">
    <property type="term" value="P:carbohydrate metabolic process"/>
    <property type="evidence" value="ECO:0007669"/>
    <property type="project" value="InterPro"/>
</dbReference>
<evidence type="ECO:0000256" key="2">
    <source>
        <dbReference type="ARBA" id="ARBA00022801"/>
    </source>
</evidence>
<comment type="similarity">
    <text evidence="1">Belongs to the glycosyl hydrolase 35 family.</text>
</comment>
<dbReference type="InterPro" id="IPR001944">
    <property type="entry name" value="Glycoside_Hdrlase_35"/>
</dbReference>
<keyword evidence="3" id="KW-0326">Glycosidase</keyword>
<dbReference type="SUPFAM" id="SSF49785">
    <property type="entry name" value="Galactose-binding domain-like"/>
    <property type="match status" value="1"/>
</dbReference>
<keyword evidence="2" id="KW-0378">Hydrolase</keyword>
<reference evidence="6" key="2">
    <citation type="submission" date="2025-09" db="UniProtKB">
        <authorList>
            <consortium name="Ensembl"/>
        </authorList>
    </citation>
    <scope>IDENTIFICATION</scope>
</reference>
<dbReference type="Proteomes" id="UP000472277">
    <property type="component" value="Chromosome 13"/>
</dbReference>
<dbReference type="Gene3D" id="3.20.20.80">
    <property type="entry name" value="Glycosidases"/>
    <property type="match status" value="1"/>
</dbReference>
<dbReference type="AlphaFoldDB" id="A0A674BWL5"/>
<dbReference type="Pfam" id="PF21317">
    <property type="entry name" value="BetaGal_ABD_1"/>
    <property type="match status" value="1"/>
</dbReference>